<sequence length="222" mass="25436">MTAALFYCPPQLAAYYRRCRLDEQDQTRLAQNPQLVKSISWQTSRVGKHLAKQYYPQGKLCLSHKDGHSLIAVGTGKTGVDLEYLRQRDYLALAEKTCSAEEIRRLRHLEAKAQQELFYRLWTVKEALIKGQDLRFPSDMPAIGFTWKTQESFAEGIIIRSPSPRLVRTWLSAALAPDWYFAALWFEPVGEIALYSLIDLNIHDIIGSSALEIKYRPLSLAF</sequence>
<evidence type="ECO:0000313" key="3">
    <source>
        <dbReference type="EMBL" id="SUO97879.1"/>
    </source>
</evidence>
<feature type="domain" description="4'-phosphopantetheinyl transferase" evidence="2">
    <location>
        <begin position="79"/>
        <end position="153"/>
    </location>
</feature>
<dbReference type="Proteomes" id="UP000254575">
    <property type="component" value="Unassembled WGS sequence"/>
</dbReference>
<organism evidence="3 4">
    <name type="scientific">Suttonella indologenes</name>
    <dbReference type="NCBI Taxonomy" id="13276"/>
    <lineage>
        <taxon>Bacteria</taxon>
        <taxon>Pseudomonadati</taxon>
        <taxon>Pseudomonadota</taxon>
        <taxon>Gammaproteobacteria</taxon>
        <taxon>Cardiobacteriales</taxon>
        <taxon>Cardiobacteriaceae</taxon>
        <taxon>Suttonella</taxon>
    </lineage>
</organism>
<dbReference type="AlphaFoldDB" id="A0A380MZ92"/>
<gene>
    <name evidence="3" type="primary">psf-1</name>
    <name evidence="3" type="ORF">NCTC10717_01665</name>
</gene>
<dbReference type="EMBL" id="UHIA01000004">
    <property type="protein sequence ID" value="SUO97879.1"/>
    <property type="molecule type" value="Genomic_DNA"/>
</dbReference>
<dbReference type="InterPro" id="IPR037143">
    <property type="entry name" value="4-PPantetheinyl_Trfase_dom_sf"/>
</dbReference>
<dbReference type="SUPFAM" id="SSF56214">
    <property type="entry name" value="4'-phosphopantetheinyl transferase"/>
    <property type="match status" value="1"/>
</dbReference>
<name>A0A380MZ92_9GAMM</name>
<reference evidence="3 4" key="1">
    <citation type="submission" date="2018-06" db="EMBL/GenBank/DDBJ databases">
        <authorList>
            <consortium name="Pathogen Informatics"/>
            <person name="Doyle S."/>
        </authorList>
    </citation>
    <scope>NUCLEOTIDE SEQUENCE [LARGE SCALE GENOMIC DNA]</scope>
    <source>
        <strain evidence="3 4">NCTC10717</strain>
    </source>
</reference>
<dbReference type="GO" id="GO:0000287">
    <property type="term" value="F:magnesium ion binding"/>
    <property type="evidence" value="ECO:0007669"/>
    <property type="project" value="InterPro"/>
</dbReference>
<keyword evidence="1 3" id="KW-0808">Transferase</keyword>
<proteinExistence type="predicted"/>
<dbReference type="OrthoDB" id="9808281at2"/>
<protein>
    <submittedName>
        <fullName evidence="3">4'-phosphopantetheinyl transferase psf-1</fullName>
        <ecNumber evidence="3">2.7.8.-</ecNumber>
    </submittedName>
</protein>
<evidence type="ECO:0000259" key="2">
    <source>
        <dbReference type="Pfam" id="PF01648"/>
    </source>
</evidence>
<dbReference type="Pfam" id="PF01648">
    <property type="entry name" value="ACPS"/>
    <property type="match status" value="1"/>
</dbReference>
<accession>A0A380MZ92</accession>
<evidence type="ECO:0000256" key="1">
    <source>
        <dbReference type="ARBA" id="ARBA00022679"/>
    </source>
</evidence>
<dbReference type="InterPro" id="IPR008278">
    <property type="entry name" value="4-PPantetheinyl_Trfase_dom"/>
</dbReference>
<keyword evidence="4" id="KW-1185">Reference proteome</keyword>
<dbReference type="RefSeq" id="WP_115218817.1">
    <property type="nucleotide sequence ID" value="NZ_UHIA01000004.1"/>
</dbReference>
<dbReference type="Gene3D" id="3.90.470.20">
    <property type="entry name" value="4'-phosphopantetheinyl transferase domain"/>
    <property type="match status" value="1"/>
</dbReference>
<evidence type="ECO:0000313" key="4">
    <source>
        <dbReference type="Proteomes" id="UP000254575"/>
    </source>
</evidence>
<dbReference type="EC" id="2.7.8.-" evidence="3"/>
<dbReference type="GO" id="GO:0008897">
    <property type="term" value="F:holo-[acyl-carrier-protein] synthase activity"/>
    <property type="evidence" value="ECO:0007669"/>
    <property type="project" value="InterPro"/>
</dbReference>